<evidence type="ECO:0000313" key="1">
    <source>
        <dbReference type="EMBL" id="KAL3397935.1"/>
    </source>
</evidence>
<reference evidence="1 2" key="1">
    <citation type="journal article" date="2024" name="bioRxiv">
        <title>A reference genome for Trichogramma kaykai: A tiny desert-dwelling parasitoid wasp with competing sex-ratio distorters.</title>
        <authorList>
            <person name="Culotta J."/>
            <person name="Lindsey A.R."/>
        </authorList>
    </citation>
    <scope>NUCLEOTIDE SEQUENCE [LARGE SCALE GENOMIC DNA]</scope>
    <source>
        <strain evidence="1 2">KSX58</strain>
    </source>
</reference>
<comment type="caution">
    <text evidence="1">The sequence shown here is derived from an EMBL/GenBank/DDBJ whole genome shotgun (WGS) entry which is preliminary data.</text>
</comment>
<name>A0ABD2WYM9_9HYME</name>
<accession>A0ABD2WYM9</accession>
<gene>
    <name evidence="1" type="ORF">TKK_008171</name>
</gene>
<organism evidence="1 2">
    <name type="scientific">Trichogramma kaykai</name>
    <dbReference type="NCBI Taxonomy" id="54128"/>
    <lineage>
        <taxon>Eukaryota</taxon>
        <taxon>Metazoa</taxon>
        <taxon>Ecdysozoa</taxon>
        <taxon>Arthropoda</taxon>
        <taxon>Hexapoda</taxon>
        <taxon>Insecta</taxon>
        <taxon>Pterygota</taxon>
        <taxon>Neoptera</taxon>
        <taxon>Endopterygota</taxon>
        <taxon>Hymenoptera</taxon>
        <taxon>Apocrita</taxon>
        <taxon>Proctotrupomorpha</taxon>
        <taxon>Chalcidoidea</taxon>
        <taxon>Trichogrammatidae</taxon>
        <taxon>Trichogramma</taxon>
    </lineage>
</organism>
<evidence type="ECO:0000313" key="2">
    <source>
        <dbReference type="Proteomes" id="UP001627154"/>
    </source>
</evidence>
<dbReference type="EMBL" id="JBJJXI010000060">
    <property type="protein sequence ID" value="KAL3397935.1"/>
    <property type="molecule type" value="Genomic_DNA"/>
</dbReference>
<keyword evidence="2" id="KW-1185">Reference proteome</keyword>
<dbReference type="Proteomes" id="UP001627154">
    <property type="component" value="Unassembled WGS sequence"/>
</dbReference>
<sequence>MRQRTEDRWTSGSVKSTWKEIKDTVDKSVVKKEIAVKKWRVGHRKWWDRECGREKRKVKSMYLAWRQERGSKENYLPSKRENGEGCA</sequence>
<dbReference type="AlphaFoldDB" id="A0ABD2WYM9"/>
<proteinExistence type="predicted"/>
<protein>
    <submittedName>
        <fullName evidence="1">Uncharacterized protein</fullName>
    </submittedName>
</protein>